<dbReference type="RefSeq" id="WP_142458980.1">
    <property type="nucleotide sequence ID" value="NZ_FXTJ01000004.1"/>
</dbReference>
<feature type="compositionally biased region" description="Low complexity" evidence="1">
    <location>
        <begin position="61"/>
        <end position="75"/>
    </location>
</feature>
<feature type="compositionally biased region" description="Basic and acidic residues" evidence="1">
    <location>
        <begin position="11"/>
        <end position="20"/>
    </location>
</feature>
<feature type="region of interest" description="Disordered" evidence="1">
    <location>
        <begin position="53"/>
        <end position="86"/>
    </location>
</feature>
<feature type="region of interest" description="Disordered" evidence="1">
    <location>
        <begin position="1"/>
        <end position="20"/>
    </location>
</feature>
<proteinExistence type="predicted"/>
<evidence type="ECO:0000313" key="3">
    <source>
        <dbReference type="Proteomes" id="UP000317484"/>
    </source>
</evidence>
<keyword evidence="3" id="KW-1185">Reference proteome</keyword>
<protein>
    <submittedName>
        <fullName evidence="2">Uncharacterized protein</fullName>
    </submittedName>
</protein>
<dbReference type="Proteomes" id="UP000317484">
    <property type="component" value="Unassembled WGS sequence"/>
</dbReference>
<name>A0A521EBB1_9ACTN</name>
<dbReference type="EMBL" id="FXTJ01000004">
    <property type="protein sequence ID" value="SMO81193.1"/>
    <property type="molecule type" value="Genomic_DNA"/>
</dbReference>
<organism evidence="2 3">
    <name type="scientific">Geodermatophilus aquaeductus</name>
    <dbReference type="NCBI Taxonomy" id="1564161"/>
    <lineage>
        <taxon>Bacteria</taxon>
        <taxon>Bacillati</taxon>
        <taxon>Actinomycetota</taxon>
        <taxon>Actinomycetes</taxon>
        <taxon>Geodermatophilales</taxon>
        <taxon>Geodermatophilaceae</taxon>
        <taxon>Geodermatophilus</taxon>
    </lineage>
</organism>
<evidence type="ECO:0000256" key="1">
    <source>
        <dbReference type="SAM" id="MobiDB-lite"/>
    </source>
</evidence>
<dbReference type="AlphaFoldDB" id="A0A521EBB1"/>
<gene>
    <name evidence="2" type="ORF">SAMN06273567_104408</name>
</gene>
<reference evidence="2 3" key="1">
    <citation type="submission" date="2017-05" db="EMBL/GenBank/DDBJ databases">
        <authorList>
            <person name="Varghese N."/>
            <person name="Submissions S."/>
        </authorList>
    </citation>
    <scope>NUCLEOTIDE SEQUENCE [LARGE SCALE GENOMIC DNA]</scope>
    <source>
        <strain evidence="2 3">DSM 46834</strain>
    </source>
</reference>
<evidence type="ECO:0000313" key="2">
    <source>
        <dbReference type="EMBL" id="SMO81193.1"/>
    </source>
</evidence>
<accession>A0A521EBB1</accession>
<sequence>MPASDAPVPDEQPRREMSPDEKLIAQWEARHDAAARGHRPDPMAVQHYLSHAHADERAHAGRPVAPAAPEAARPAPHQEVAQGEAKRPWWRRLFRRS</sequence>